<dbReference type="PANTHER" id="PTHR45453:SF2">
    <property type="entry name" value="HISTIDINE KINASE"/>
    <property type="match status" value="1"/>
</dbReference>
<gene>
    <name evidence="12" type="ORF">GCM10008908_15790</name>
</gene>
<sequence length="300" mass="35520">MIYIDFIITAIYLVFLFMEYSKWKKVYGDLYKLMDDNKGIAINDINGESLEEEIMTYIIRNKEYDKYKNVKLYEENLRDMEEYISKWIHEIKIPISALNIISERIEDEDIGHSVKNEVEKINFLVNSVMYGSRSTASAEDIFIKEEILKEIVKQSVKNNAFFLIKNNIEIEMKDLNYNIYTDKKWLSYILDQIINNSIKYIRDLGKLQFYAKDEGKYIELYIKDNGIGIAKEDIDRVFNKGFTGTNGRNTVYKSTGMGLYFSKKIIERLEHKIEVESIQGEFTVFKIRFYKISDYLKSLT</sequence>
<protein>
    <recommendedName>
        <fullName evidence="3">histidine kinase</fullName>
        <ecNumber evidence="3">2.7.13.3</ecNumber>
    </recommendedName>
</protein>
<keyword evidence="4" id="KW-1003">Cell membrane</keyword>
<evidence type="ECO:0000313" key="12">
    <source>
        <dbReference type="EMBL" id="GAA0771490.1"/>
    </source>
</evidence>
<keyword evidence="13" id="KW-1185">Reference proteome</keyword>
<evidence type="ECO:0000256" key="5">
    <source>
        <dbReference type="ARBA" id="ARBA00022679"/>
    </source>
</evidence>
<evidence type="ECO:0000256" key="3">
    <source>
        <dbReference type="ARBA" id="ARBA00012438"/>
    </source>
</evidence>
<comment type="caution">
    <text evidence="12">The sequence shown here is derived from an EMBL/GenBank/DDBJ whole genome shotgun (WGS) entry which is preliminary data.</text>
</comment>
<evidence type="ECO:0000256" key="2">
    <source>
        <dbReference type="ARBA" id="ARBA00004651"/>
    </source>
</evidence>
<dbReference type="EC" id="2.7.13.3" evidence="3"/>
<dbReference type="SUPFAM" id="SSF55874">
    <property type="entry name" value="ATPase domain of HSP90 chaperone/DNA topoisomerase II/histidine kinase"/>
    <property type="match status" value="1"/>
</dbReference>
<dbReference type="SMART" id="SM00387">
    <property type="entry name" value="HATPase_c"/>
    <property type="match status" value="1"/>
</dbReference>
<dbReference type="InterPro" id="IPR003594">
    <property type="entry name" value="HATPase_dom"/>
</dbReference>
<dbReference type="InterPro" id="IPR050351">
    <property type="entry name" value="BphY/WalK/GraS-like"/>
</dbReference>
<evidence type="ECO:0000313" key="13">
    <source>
        <dbReference type="Proteomes" id="UP001501047"/>
    </source>
</evidence>
<feature type="domain" description="Histidine kinase" evidence="11">
    <location>
        <begin position="86"/>
        <end position="293"/>
    </location>
</feature>
<evidence type="ECO:0000256" key="9">
    <source>
        <dbReference type="ARBA" id="ARBA00023012"/>
    </source>
</evidence>
<dbReference type="InterPro" id="IPR036890">
    <property type="entry name" value="HATPase_C_sf"/>
</dbReference>
<keyword evidence="10" id="KW-0472">Membrane</keyword>
<comment type="subcellular location">
    <subcellularLocation>
        <location evidence="2">Cell membrane</location>
        <topology evidence="2">Multi-pass membrane protein</topology>
    </subcellularLocation>
</comment>
<accession>A0ABN1KMQ0</accession>
<dbReference type="GO" id="GO:0016301">
    <property type="term" value="F:kinase activity"/>
    <property type="evidence" value="ECO:0007669"/>
    <property type="project" value="UniProtKB-KW"/>
</dbReference>
<keyword evidence="9" id="KW-0902">Two-component regulatory system</keyword>
<reference evidence="12 13" key="1">
    <citation type="journal article" date="2019" name="Int. J. Syst. Evol. Microbiol.">
        <title>The Global Catalogue of Microorganisms (GCM) 10K type strain sequencing project: providing services to taxonomists for standard genome sequencing and annotation.</title>
        <authorList>
            <consortium name="The Broad Institute Genomics Platform"/>
            <consortium name="The Broad Institute Genome Sequencing Center for Infectious Disease"/>
            <person name="Wu L."/>
            <person name="Ma J."/>
        </authorList>
    </citation>
    <scope>NUCLEOTIDE SEQUENCE [LARGE SCALE GENOMIC DNA]</scope>
    <source>
        <strain evidence="12 13">JCM 1417</strain>
    </source>
</reference>
<dbReference type="InterPro" id="IPR005467">
    <property type="entry name" value="His_kinase_dom"/>
</dbReference>
<keyword evidence="7 12" id="KW-0418">Kinase</keyword>
<dbReference type="EMBL" id="BAAACI010000005">
    <property type="protein sequence ID" value="GAA0771490.1"/>
    <property type="molecule type" value="Genomic_DNA"/>
</dbReference>
<name>A0ABN1KMQ0_CLOSU</name>
<dbReference type="Pfam" id="PF02518">
    <property type="entry name" value="HATPase_c"/>
    <property type="match status" value="1"/>
</dbReference>
<keyword evidence="8" id="KW-1133">Transmembrane helix</keyword>
<dbReference type="PROSITE" id="PS50109">
    <property type="entry name" value="HIS_KIN"/>
    <property type="match status" value="1"/>
</dbReference>
<keyword evidence="6" id="KW-0812">Transmembrane</keyword>
<evidence type="ECO:0000259" key="11">
    <source>
        <dbReference type="PROSITE" id="PS50109"/>
    </source>
</evidence>
<evidence type="ECO:0000256" key="6">
    <source>
        <dbReference type="ARBA" id="ARBA00022692"/>
    </source>
</evidence>
<evidence type="ECO:0000256" key="4">
    <source>
        <dbReference type="ARBA" id="ARBA00022475"/>
    </source>
</evidence>
<evidence type="ECO:0000256" key="10">
    <source>
        <dbReference type="ARBA" id="ARBA00023136"/>
    </source>
</evidence>
<dbReference type="Proteomes" id="UP001501047">
    <property type="component" value="Unassembled WGS sequence"/>
</dbReference>
<organism evidence="12 13">
    <name type="scientific">Clostridium subterminale</name>
    <dbReference type="NCBI Taxonomy" id="1550"/>
    <lineage>
        <taxon>Bacteria</taxon>
        <taxon>Bacillati</taxon>
        <taxon>Bacillota</taxon>
        <taxon>Clostridia</taxon>
        <taxon>Eubacteriales</taxon>
        <taxon>Clostridiaceae</taxon>
        <taxon>Clostridium</taxon>
    </lineage>
</organism>
<comment type="catalytic activity">
    <reaction evidence="1">
        <text>ATP + protein L-histidine = ADP + protein N-phospho-L-histidine.</text>
        <dbReference type="EC" id="2.7.13.3"/>
    </reaction>
</comment>
<dbReference type="PANTHER" id="PTHR45453">
    <property type="entry name" value="PHOSPHATE REGULON SENSOR PROTEIN PHOR"/>
    <property type="match status" value="1"/>
</dbReference>
<evidence type="ECO:0000256" key="8">
    <source>
        <dbReference type="ARBA" id="ARBA00022989"/>
    </source>
</evidence>
<evidence type="ECO:0000256" key="1">
    <source>
        <dbReference type="ARBA" id="ARBA00000085"/>
    </source>
</evidence>
<dbReference type="Gene3D" id="3.30.565.10">
    <property type="entry name" value="Histidine kinase-like ATPase, C-terminal domain"/>
    <property type="match status" value="1"/>
</dbReference>
<evidence type="ECO:0000256" key="7">
    <source>
        <dbReference type="ARBA" id="ARBA00022777"/>
    </source>
</evidence>
<proteinExistence type="predicted"/>
<keyword evidence="5" id="KW-0808">Transferase</keyword>